<dbReference type="SUPFAM" id="SSF81321">
    <property type="entry name" value="Family A G protein-coupled receptor-like"/>
    <property type="match status" value="1"/>
</dbReference>
<dbReference type="PROSITE" id="PS50262">
    <property type="entry name" value="G_PROTEIN_RECEP_F1_2"/>
    <property type="match status" value="1"/>
</dbReference>
<keyword evidence="6" id="KW-0675">Receptor</keyword>
<comment type="subcellular location">
    <subcellularLocation>
        <location evidence="1">Membrane</location>
        <topology evidence="1">Multi-pass membrane protein</topology>
    </subcellularLocation>
</comment>
<dbReference type="PRINTS" id="PR00237">
    <property type="entry name" value="GPCRRHODOPSN"/>
</dbReference>
<evidence type="ECO:0000256" key="6">
    <source>
        <dbReference type="ARBA" id="ARBA00023170"/>
    </source>
</evidence>
<dbReference type="Pfam" id="PF00001">
    <property type="entry name" value="7tm_1"/>
    <property type="match status" value="1"/>
</dbReference>
<evidence type="ECO:0000256" key="3">
    <source>
        <dbReference type="ARBA" id="ARBA00022989"/>
    </source>
</evidence>
<dbReference type="EMBL" id="SRMA01001093">
    <property type="protein sequence ID" value="TRZ04149.1"/>
    <property type="molecule type" value="Genomic_DNA"/>
</dbReference>
<dbReference type="GO" id="GO:0007200">
    <property type="term" value="P:phospholipase C-activating G protein-coupled receptor signaling pathway"/>
    <property type="evidence" value="ECO:0007669"/>
    <property type="project" value="TreeGrafter"/>
</dbReference>
<dbReference type="STRING" id="623744.A0A553RPP2"/>
<dbReference type="AlphaFoldDB" id="A0A553RPP2"/>
<sequence>MSLNSTNSCITDRLEPANRLLASAVIYGLVLAIGLPLNTGSLWILIRRHGLRSPCAVLMVNLALSDLLLALSLPLRVYFYATLEWPFGVCTCTVAIMLFRINIRTSSIFITLISVDRMVALVFPLRSRTLRTSASALKGSILVWILISSLSIPEILRIHNGLKSCPYIPCFEFQVQGKGSGSISLSQAIFLLILMVVNIVSTVVVIVVLQKRPKVGATIVKNKINVMLIFVCIPIHGRADSVRTQIFNRAKCSSKEHKQPITRRCKHAGIVQLNAQRPIEMISSEIGGAKTDGLRSLTNHSFHHESVLKVTDSVTVLRITLGDT</sequence>
<reference evidence="11 12" key="1">
    <citation type="journal article" date="2019" name="Sci. Data">
        <title>Hybrid genome assembly and annotation of Danionella translucida.</title>
        <authorList>
            <person name="Kadobianskyi M."/>
            <person name="Schulze L."/>
            <person name="Schuelke M."/>
            <person name="Judkewitz B."/>
        </authorList>
    </citation>
    <scope>NUCLEOTIDE SEQUENCE [LARGE SCALE GENOMIC DNA]</scope>
    <source>
        <strain evidence="11 12">Bolton</strain>
    </source>
</reference>
<dbReference type="PANTHER" id="PTHR24232">
    <property type="entry name" value="G-PROTEIN COUPLED RECEPTOR"/>
    <property type="match status" value="1"/>
</dbReference>
<evidence type="ECO:0000256" key="9">
    <source>
        <dbReference type="SAM" id="Phobius"/>
    </source>
</evidence>
<dbReference type="GO" id="GO:0070915">
    <property type="term" value="F:lysophosphatidic acid receptor activity"/>
    <property type="evidence" value="ECO:0007669"/>
    <property type="project" value="TreeGrafter"/>
</dbReference>
<evidence type="ECO:0000256" key="2">
    <source>
        <dbReference type="ARBA" id="ARBA00022692"/>
    </source>
</evidence>
<evidence type="ECO:0000256" key="8">
    <source>
        <dbReference type="ARBA" id="ARBA00023224"/>
    </source>
</evidence>
<proteinExistence type="predicted"/>
<feature type="transmembrane region" description="Helical" evidence="9">
    <location>
        <begin position="188"/>
        <end position="209"/>
    </location>
</feature>
<keyword evidence="8" id="KW-0807">Transducer</keyword>
<feature type="transmembrane region" description="Helical" evidence="9">
    <location>
        <begin position="136"/>
        <end position="156"/>
    </location>
</feature>
<dbReference type="OrthoDB" id="5950040at2759"/>
<keyword evidence="5 9" id="KW-0472">Membrane</keyword>
<evidence type="ECO:0000256" key="1">
    <source>
        <dbReference type="ARBA" id="ARBA00004141"/>
    </source>
</evidence>
<keyword evidence="7" id="KW-0325">Glycoprotein</keyword>
<feature type="transmembrane region" description="Helical" evidence="9">
    <location>
        <begin position="58"/>
        <end position="79"/>
    </location>
</feature>
<feature type="transmembrane region" description="Helical" evidence="9">
    <location>
        <begin position="20"/>
        <end position="46"/>
    </location>
</feature>
<evidence type="ECO:0000313" key="12">
    <source>
        <dbReference type="Proteomes" id="UP000316079"/>
    </source>
</evidence>
<dbReference type="Proteomes" id="UP000316079">
    <property type="component" value="Unassembled WGS sequence"/>
</dbReference>
<evidence type="ECO:0000256" key="7">
    <source>
        <dbReference type="ARBA" id="ARBA00023180"/>
    </source>
</evidence>
<keyword evidence="12" id="KW-1185">Reference proteome</keyword>
<dbReference type="InterPro" id="IPR017452">
    <property type="entry name" value="GPCR_Rhodpsn_7TM"/>
</dbReference>
<dbReference type="PANTHER" id="PTHR24232:SF90">
    <property type="entry name" value="LYSOPHOSPHATIDIC ACID RECEPTOR 5B"/>
    <property type="match status" value="1"/>
</dbReference>
<evidence type="ECO:0000256" key="5">
    <source>
        <dbReference type="ARBA" id="ARBA00023136"/>
    </source>
</evidence>
<gene>
    <name evidence="11" type="ORF">DNTS_017278</name>
</gene>
<evidence type="ECO:0000259" key="10">
    <source>
        <dbReference type="PROSITE" id="PS50262"/>
    </source>
</evidence>
<dbReference type="Gene3D" id="1.20.1070.10">
    <property type="entry name" value="Rhodopsin 7-helix transmembrane proteins"/>
    <property type="match status" value="1"/>
</dbReference>
<dbReference type="GO" id="GO:0035025">
    <property type="term" value="P:positive regulation of Rho protein signal transduction"/>
    <property type="evidence" value="ECO:0007669"/>
    <property type="project" value="TreeGrafter"/>
</dbReference>
<keyword evidence="2 9" id="KW-0812">Transmembrane</keyword>
<dbReference type="InterPro" id="IPR000276">
    <property type="entry name" value="GPCR_Rhodpsn"/>
</dbReference>
<name>A0A553RPP2_9TELE</name>
<accession>A0A553RPP2</accession>
<protein>
    <recommendedName>
        <fullName evidence="10">G-protein coupled receptors family 1 profile domain-containing protein</fullName>
    </recommendedName>
</protein>
<organism evidence="11 12">
    <name type="scientific">Danionella cerebrum</name>
    <dbReference type="NCBI Taxonomy" id="2873325"/>
    <lineage>
        <taxon>Eukaryota</taxon>
        <taxon>Metazoa</taxon>
        <taxon>Chordata</taxon>
        <taxon>Craniata</taxon>
        <taxon>Vertebrata</taxon>
        <taxon>Euteleostomi</taxon>
        <taxon>Actinopterygii</taxon>
        <taxon>Neopterygii</taxon>
        <taxon>Teleostei</taxon>
        <taxon>Ostariophysi</taxon>
        <taxon>Cypriniformes</taxon>
        <taxon>Danionidae</taxon>
        <taxon>Danioninae</taxon>
        <taxon>Danionella</taxon>
    </lineage>
</organism>
<evidence type="ECO:0000313" key="11">
    <source>
        <dbReference type="EMBL" id="TRZ04149.1"/>
    </source>
</evidence>
<comment type="caution">
    <text evidence="11">The sequence shown here is derived from an EMBL/GenBank/DDBJ whole genome shotgun (WGS) entry which is preliminary data.</text>
</comment>
<keyword evidence="3 9" id="KW-1133">Transmembrane helix</keyword>
<keyword evidence="4" id="KW-0297">G-protein coupled receptor</keyword>
<dbReference type="GO" id="GO:0005886">
    <property type="term" value="C:plasma membrane"/>
    <property type="evidence" value="ECO:0007669"/>
    <property type="project" value="TreeGrafter"/>
</dbReference>
<feature type="domain" description="G-protein coupled receptors family 1 profile" evidence="10">
    <location>
        <begin position="37"/>
        <end position="231"/>
    </location>
</feature>
<evidence type="ECO:0000256" key="4">
    <source>
        <dbReference type="ARBA" id="ARBA00023040"/>
    </source>
</evidence>
<feature type="transmembrane region" description="Helical" evidence="9">
    <location>
        <begin position="85"/>
        <end position="103"/>
    </location>
</feature>